<keyword evidence="2" id="KW-1185">Reference proteome</keyword>
<dbReference type="RefSeq" id="WP_040752900.1">
    <property type="nucleotide sequence ID" value="NZ_JACHIT010000001.1"/>
</dbReference>
<gene>
    <name evidence="1" type="ORF">BJY24_000755</name>
</gene>
<protein>
    <submittedName>
        <fullName evidence="1">Uncharacterized protein</fullName>
    </submittedName>
</protein>
<dbReference type="AlphaFoldDB" id="A0A7W9P9X8"/>
<sequence>MAAIFVRNTVLRWRWDDVLIDGERAVREMTGAFVAAVEARDLGYPTRMGIRLRAVSSGRLVIEVHDSAENASVIADSGRLVTETVERISVRCGQYCTAGRTVLWAEIGRPEAASRWA</sequence>
<evidence type="ECO:0000313" key="2">
    <source>
        <dbReference type="Proteomes" id="UP000540412"/>
    </source>
</evidence>
<name>A0A7W9P9X8_9NOCA</name>
<dbReference type="EMBL" id="JACHIT010000001">
    <property type="protein sequence ID" value="MBB5911888.1"/>
    <property type="molecule type" value="Genomic_DNA"/>
</dbReference>
<reference evidence="1 2" key="1">
    <citation type="submission" date="2020-08" db="EMBL/GenBank/DDBJ databases">
        <title>Sequencing the genomes of 1000 actinobacteria strains.</title>
        <authorList>
            <person name="Klenk H.-P."/>
        </authorList>
    </citation>
    <scope>NUCLEOTIDE SEQUENCE [LARGE SCALE GENOMIC DNA]</scope>
    <source>
        <strain evidence="1 2">DSM 43582</strain>
    </source>
</reference>
<accession>A0A7W9P9X8</accession>
<comment type="caution">
    <text evidence="1">The sequence shown here is derived from an EMBL/GenBank/DDBJ whole genome shotgun (WGS) entry which is preliminary data.</text>
</comment>
<dbReference type="Proteomes" id="UP000540412">
    <property type="component" value="Unassembled WGS sequence"/>
</dbReference>
<evidence type="ECO:0000313" key="1">
    <source>
        <dbReference type="EMBL" id="MBB5911888.1"/>
    </source>
</evidence>
<proteinExistence type="predicted"/>
<organism evidence="1 2">
    <name type="scientific">Nocardia transvalensis</name>
    <dbReference type="NCBI Taxonomy" id="37333"/>
    <lineage>
        <taxon>Bacteria</taxon>
        <taxon>Bacillati</taxon>
        <taxon>Actinomycetota</taxon>
        <taxon>Actinomycetes</taxon>
        <taxon>Mycobacteriales</taxon>
        <taxon>Nocardiaceae</taxon>
        <taxon>Nocardia</taxon>
    </lineage>
</organism>